<dbReference type="KEGG" id="sur:STAUR_1377"/>
<dbReference type="AlphaFoldDB" id="E3FJ86"/>
<dbReference type="SUPFAM" id="SSF56112">
    <property type="entry name" value="Protein kinase-like (PK-like)"/>
    <property type="match status" value="1"/>
</dbReference>
<dbReference type="STRING" id="378806.STAUR_1377"/>
<keyword evidence="2" id="KW-0418">Kinase</keyword>
<dbReference type="InterPro" id="IPR002575">
    <property type="entry name" value="Aminoglycoside_PTrfase"/>
</dbReference>
<gene>
    <name evidence="2" type="primary">gacU</name>
    <name evidence="2" type="ordered locus">STAUR_1377</name>
</gene>
<dbReference type="OrthoDB" id="9256004at2"/>
<dbReference type="Gene3D" id="3.90.1200.10">
    <property type="match status" value="1"/>
</dbReference>
<keyword evidence="3" id="KW-1185">Reference proteome</keyword>
<dbReference type="EMBL" id="CP002271">
    <property type="protein sequence ID" value="ADO69181.1"/>
    <property type="molecule type" value="Genomic_DNA"/>
</dbReference>
<accession>E3FJ86</accession>
<dbReference type="Proteomes" id="UP000001351">
    <property type="component" value="Chromosome"/>
</dbReference>
<name>E3FJ86_STIAD</name>
<evidence type="ECO:0000313" key="2">
    <source>
        <dbReference type="EMBL" id="ADO69181.1"/>
    </source>
</evidence>
<dbReference type="Pfam" id="PF01636">
    <property type="entry name" value="APH"/>
    <property type="match status" value="1"/>
</dbReference>
<dbReference type="eggNOG" id="COG3281">
    <property type="taxonomic scope" value="Bacteria"/>
</dbReference>
<proteinExistence type="predicted"/>
<dbReference type="InterPro" id="IPR011009">
    <property type="entry name" value="Kinase-like_dom_sf"/>
</dbReference>
<sequence length="512" mass="57443">MSFEVSAMTGLVSRPQLEACRSRLVQSLQGQRWLSEPSGREEGFDIEDFVQLPGEASPFVLTLLRFHGSGHQYFVPLRVTFTAERETLLSDASYDPGFITALLQCMHEQRTLTTEKRRALHCRAQTPRTELPPLQVTPFKVDMSSNCLSELRHGEDRWVCKLYKRLSTDGGNELRALQILAGSGLAPELMGSITYEDDTGLQALGAMTALVEGEPIYLPLSHHLKALIAQVVAAPQEVSSLTRNALAELEPLCRRLGEQLLLFHQRLNQGLSTSHGEPPHFQLAPYLDTHRARWERLHAAVERDTALPAPLRTEALRQLRRVSHALLAPEQLRHLPPLPATIAHGDLHLSHILVAPSTGGTPLLSILDVSPRSLDAQAPAFLTQTVLQDLLSLLRAIQYFAFDEILDGIKDVLGITQLEATRLVLEAPEGLPPSCQAQLTLLSDWSKGLFGSIERAYLRAFERGTALDIHPSYARLFYVCRLLQELEYNYSYNRDFFKYCDFYYLLHLEGLE</sequence>
<protein>
    <submittedName>
        <fullName evidence="2">Kinase (1-epi-valienol-7-phosphate-1-kinase) GacU</fullName>
    </submittedName>
</protein>
<organism evidence="2 3">
    <name type="scientific">Stigmatella aurantiaca (strain DW4/3-1)</name>
    <dbReference type="NCBI Taxonomy" id="378806"/>
    <lineage>
        <taxon>Bacteria</taxon>
        <taxon>Pseudomonadati</taxon>
        <taxon>Myxococcota</taxon>
        <taxon>Myxococcia</taxon>
        <taxon>Myxococcales</taxon>
        <taxon>Cystobacterineae</taxon>
        <taxon>Archangiaceae</taxon>
        <taxon>Stigmatella</taxon>
    </lineage>
</organism>
<feature type="domain" description="Aminoglycoside phosphotransferase" evidence="1">
    <location>
        <begin position="150"/>
        <end position="366"/>
    </location>
</feature>
<dbReference type="HOGENOM" id="CLU_557691_0_0_7"/>
<evidence type="ECO:0000313" key="3">
    <source>
        <dbReference type="Proteomes" id="UP000001351"/>
    </source>
</evidence>
<dbReference type="GO" id="GO:0016301">
    <property type="term" value="F:kinase activity"/>
    <property type="evidence" value="ECO:0007669"/>
    <property type="project" value="UniProtKB-KW"/>
</dbReference>
<reference evidence="2 3" key="1">
    <citation type="journal article" date="2011" name="Mol. Biol. Evol.">
        <title>Comparative genomic analysis of fruiting body formation in Myxococcales.</title>
        <authorList>
            <person name="Huntley S."/>
            <person name="Hamann N."/>
            <person name="Wegener-Feldbrugge S."/>
            <person name="Treuner-Lange A."/>
            <person name="Kube M."/>
            <person name="Reinhardt R."/>
            <person name="Klages S."/>
            <person name="Muller R."/>
            <person name="Ronning C.M."/>
            <person name="Nierman W.C."/>
            <person name="Sogaard-Andersen L."/>
        </authorList>
    </citation>
    <scope>NUCLEOTIDE SEQUENCE [LARGE SCALE GENOMIC DNA]</scope>
    <source>
        <strain evidence="2 3">DW4/3-1</strain>
    </source>
</reference>
<keyword evidence="2" id="KW-0808">Transferase</keyword>
<evidence type="ECO:0000259" key="1">
    <source>
        <dbReference type="Pfam" id="PF01636"/>
    </source>
</evidence>